<dbReference type="GO" id="GO:0005524">
    <property type="term" value="F:ATP binding"/>
    <property type="evidence" value="ECO:0007669"/>
    <property type="project" value="UniProtKB-KW"/>
</dbReference>
<dbReference type="PANTHER" id="PTHR22594">
    <property type="entry name" value="ASPARTYL/LYSYL-TRNA SYNTHETASE"/>
    <property type="match status" value="1"/>
</dbReference>
<protein>
    <recommendedName>
        <fullName evidence="2">asparagine--tRNA ligase</fullName>
        <ecNumber evidence="2">6.1.1.22</ecNumber>
    </recommendedName>
</protein>
<dbReference type="GO" id="GO:0005739">
    <property type="term" value="C:mitochondrion"/>
    <property type="evidence" value="ECO:0007669"/>
    <property type="project" value="TreeGrafter"/>
</dbReference>
<dbReference type="OrthoDB" id="1931232at2759"/>
<feature type="domain" description="Aminoacyl-transfer RNA synthetases class-II family profile" evidence="9">
    <location>
        <begin position="327"/>
        <end position="558"/>
    </location>
</feature>
<evidence type="ECO:0000313" key="11">
    <source>
        <dbReference type="EMBL" id="OVA18826.1"/>
    </source>
</evidence>
<dbReference type="AlphaFoldDB" id="A0A200R805"/>
<dbReference type="InterPro" id="IPR012340">
    <property type="entry name" value="NA-bd_OB-fold"/>
</dbReference>
<dbReference type="NCBIfam" id="NF003037">
    <property type="entry name" value="PRK03932.1"/>
    <property type="match status" value="1"/>
</dbReference>
<dbReference type="SUPFAM" id="SSF55681">
    <property type="entry name" value="Class II aaRS and biotin synthetases"/>
    <property type="match status" value="1"/>
</dbReference>
<keyword evidence="3" id="KW-0436">Ligase</keyword>
<dbReference type="InterPro" id="IPR004365">
    <property type="entry name" value="NA-bd_OB_tRNA"/>
</dbReference>
<dbReference type="EC" id="6.1.1.22" evidence="2"/>
<dbReference type="OMA" id="TKFIDKG"/>
<accession>A0A200R805</accession>
<dbReference type="Pfam" id="PF01336">
    <property type="entry name" value="tRNA_anti-codon"/>
    <property type="match status" value="1"/>
</dbReference>
<dbReference type="InterPro" id="IPR006195">
    <property type="entry name" value="aa-tRNA-synth_II"/>
</dbReference>
<dbReference type="PRINTS" id="PR01042">
    <property type="entry name" value="TRNASYNTHASP"/>
</dbReference>
<dbReference type="SUPFAM" id="SSF50249">
    <property type="entry name" value="Nucleic acid-binding proteins"/>
    <property type="match status" value="1"/>
</dbReference>
<evidence type="ECO:0000259" key="10">
    <source>
        <dbReference type="PROSITE" id="PS51185"/>
    </source>
</evidence>
<dbReference type="InterPro" id="IPR004522">
    <property type="entry name" value="Asn-tRNA-ligase"/>
</dbReference>
<organism evidence="11 12">
    <name type="scientific">Macleaya cordata</name>
    <name type="common">Five-seeded plume-poppy</name>
    <name type="synonym">Bocconia cordata</name>
    <dbReference type="NCBI Taxonomy" id="56857"/>
    <lineage>
        <taxon>Eukaryota</taxon>
        <taxon>Viridiplantae</taxon>
        <taxon>Streptophyta</taxon>
        <taxon>Embryophyta</taxon>
        <taxon>Tracheophyta</taxon>
        <taxon>Spermatophyta</taxon>
        <taxon>Magnoliopsida</taxon>
        <taxon>Ranunculales</taxon>
        <taxon>Papaveraceae</taxon>
        <taxon>Papaveroideae</taxon>
        <taxon>Macleaya</taxon>
    </lineage>
</organism>
<comment type="similarity">
    <text evidence="1">Belongs to the class-II aminoacyl-tRNA synthetase family.</text>
</comment>
<dbReference type="PROSITE" id="PS51185">
    <property type="entry name" value="WHEP_TRS_2"/>
    <property type="match status" value="1"/>
</dbReference>
<keyword evidence="12" id="KW-1185">Reference proteome</keyword>
<dbReference type="InterPro" id="IPR045864">
    <property type="entry name" value="aa-tRNA-synth_II/BPL/LPL"/>
</dbReference>
<keyword evidence="4" id="KW-0547">Nucleotide-binding</keyword>
<comment type="caution">
    <text evidence="11">The sequence shown here is derived from an EMBL/GenBank/DDBJ whole genome shotgun (WGS) entry which is preliminary data.</text>
</comment>
<dbReference type="PROSITE" id="PS50862">
    <property type="entry name" value="AA_TRNA_LIGASE_II"/>
    <property type="match status" value="1"/>
</dbReference>
<evidence type="ECO:0000256" key="8">
    <source>
        <dbReference type="ARBA" id="ARBA00047844"/>
    </source>
</evidence>
<gene>
    <name evidence="11" type="ORF">BVC80_8073g7</name>
</gene>
<dbReference type="FunFam" id="3.30.930.10:FF:000016">
    <property type="entry name" value="Asparagine--tRNA ligase"/>
    <property type="match status" value="1"/>
</dbReference>
<keyword evidence="5" id="KW-0067">ATP-binding</keyword>
<keyword evidence="6" id="KW-0648">Protein biosynthesis</keyword>
<dbReference type="GO" id="GO:0003676">
    <property type="term" value="F:nucleic acid binding"/>
    <property type="evidence" value="ECO:0007669"/>
    <property type="project" value="InterPro"/>
</dbReference>
<proteinExistence type="inferred from homology"/>
<dbReference type="STRING" id="56857.A0A200R805"/>
<dbReference type="Gene3D" id="2.40.50.140">
    <property type="entry name" value="Nucleic acid-binding proteins"/>
    <property type="match status" value="1"/>
</dbReference>
<evidence type="ECO:0000256" key="6">
    <source>
        <dbReference type="ARBA" id="ARBA00022917"/>
    </source>
</evidence>
<evidence type="ECO:0000313" key="12">
    <source>
        <dbReference type="Proteomes" id="UP000195402"/>
    </source>
</evidence>
<dbReference type="Pfam" id="PF00152">
    <property type="entry name" value="tRNA-synt_2"/>
    <property type="match status" value="2"/>
</dbReference>
<sequence>MAGDFAPPVQQMAATTLDSSSSSLQWAQFSRRVLIRNIISRPDGGVGLAGQKVTVGGWVKTGREQGKGSFAFLELNDGSCPANLQVIVDSSVCPLDQLVPTGTCVFVEGELKKPPEGTKQNVELRVEKVLEVGPVDPAKYPLPKTRLTLEFLRDFVHLRPRTNTISAVARIRNALAYATHTFFQKHGFLYMQTPIITTSDCEGAGEMFQVTTLFNDAEKVEKELKQNPPPSESDIEAAKLLVKKKGEAVAQLKSAKANKEEISASVAVLTKAKESLAKLEERSKLKPGLPQKDGKIDYSHDFFARQAFLTVSGQLQVETFACALSSVYTFGPTFRAEHSHTSRHLAEFWMVEPEIAFANLEDDMNCAEAYVKFLSQWLLDNCLDDMQLMVKNFDKTAIDRLKLVLSTPFERISYTEAVKLLENVTEKKFENKVEWGIDLASEHERYLTEVIFKKPVIVYNYPKGIKAFYMRLNDDMKTVAAMDVLVPKVGELIGGSQREERYDVIEKRILEAGLPLEPYDWYLDLRRYGTVKHSGFGLGFERMILFATGIDNIRDVIPFPRFPGRADL</sequence>
<dbReference type="InterPro" id="IPR004364">
    <property type="entry name" value="Aa-tRNA-synt_II"/>
</dbReference>
<dbReference type="Gene3D" id="3.30.930.10">
    <property type="entry name" value="Bira Bifunctional Protein, Domain 2"/>
    <property type="match status" value="1"/>
</dbReference>
<name>A0A200R805_MACCD</name>
<evidence type="ECO:0000256" key="3">
    <source>
        <dbReference type="ARBA" id="ARBA00022598"/>
    </source>
</evidence>
<evidence type="ECO:0000256" key="2">
    <source>
        <dbReference type="ARBA" id="ARBA00012816"/>
    </source>
</evidence>
<dbReference type="Proteomes" id="UP000195402">
    <property type="component" value="Unassembled WGS sequence"/>
</dbReference>
<evidence type="ECO:0000259" key="9">
    <source>
        <dbReference type="PROSITE" id="PS50862"/>
    </source>
</evidence>
<dbReference type="EMBL" id="MVGT01000404">
    <property type="protein sequence ID" value="OVA18826.1"/>
    <property type="molecule type" value="Genomic_DNA"/>
</dbReference>
<dbReference type="InterPro" id="IPR000738">
    <property type="entry name" value="WHEP-TRS_dom"/>
</dbReference>
<dbReference type="GO" id="GO:0004816">
    <property type="term" value="F:asparagine-tRNA ligase activity"/>
    <property type="evidence" value="ECO:0007669"/>
    <property type="project" value="UniProtKB-EC"/>
</dbReference>
<dbReference type="Gene3D" id="1.10.287.10">
    <property type="entry name" value="S15/NS1, RNA-binding"/>
    <property type="match status" value="1"/>
</dbReference>
<reference evidence="11 12" key="1">
    <citation type="journal article" date="2017" name="Mol. Plant">
        <title>The Genome of Medicinal Plant Macleaya cordata Provides New Insights into Benzylisoquinoline Alkaloids Metabolism.</title>
        <authorList>
            <person name="Liu X."/>
            <person name="Liu Y."/>
            <person name="Huang P."/>
            <person name="Ma Y."/>
            <person name="Qing Z."/>
            <person name="Tang Q."/>
            <person name="Cao H."/>
            <person name="Cheng P."/>
            <person name="Zheng Y."/>
            <person name="Yuan Z."/>
            <person name="Zhou Y."/>
            <person name="Liu J."/>
            <person name="Tang Z."/>
            <person name="Zhuo Y."/>
            <person name="Zhang Y."/>
            <person name="Yu L."/>
            <person name="Huang J."/>
            <person name="Yang P."/>
            <person name="Peng Q."/>
            <person name="Zhang J."/>
            <person name="Jiang W."/>
            <person name="Zhang Z."/>
            <person name="Lin K."/>
            <person name="Ro D.K."/>
            <person name="Chen X."/>
            <person name="Xiong X."/>
            <person name="Shang Y."/>
            <person name="Huang S."/>
            <person name="Zeng J."/>
        </authorList>
    </citation>
    <scope>NUCLEOTIDE SEQUENCE [LARGE SCALE GENOMIC DNA]</scope>
    <source>
        <strain evidence="12">cv. BLH2017</strain>
        <tissue evidence="11">Root</tissue>
    </source>
</reference>
<evidence type="ECO:0000256" key="7">
    <source>
        <dbReference type="ARBA" id="ARBA00023146"/>
    </source>
</evidence>
<dbReference type="NCBIfam" id="TIGR00457">
    <property type="entry name" value="asnS"/>
    <property type="match status" value="1"/>
</dbReference>
<dbReference type="GO" id="GO:0006421">
    <property type="term" value="P:asparaginyl-tRNA aminoacylation"/>
    <property type="evidence" value="ECO:0007669"/>
    <property type="project" value="InterPro"/>
</dbReference>
<dbReference type="FunCoup" id="A0A200R805">
    <property type="interactions" value="3396"/>
</dbReference>
<dbReference type="HAMAP" id="MF_00534">
    <property type="entry name" value="Asn_tRNA_synth"/>
    <property type="match status" value="1"/>
</dbReference>
<evidence type="ECO:0000256" key="1">
    <source>
        <dbReference type="ARBA" id="ARBA00008226"/>
    </source>
</evidence>
<evidence type="ECO:0000256" key="4">
    <source>
        <dbReference type="ARBA" id="ARBA00022741"/>
    </source>
</evidence>
<dbReference type="InParanoid" id="A0A200R805"/>
<dbReference type="PANTHER" id="PTHR22594:SF54">
    <property type="entry name" value="ASPARAGINE--TRNA LIGASE, CYTOPLASMIC 1-RELATED"/>
    <property type="match status" value="1"/>
</dbReference>
<dbReference type="CDD" id="cd00776">
    <property type="entry name" value="AsxRS_core"/>
    <property type="match status" value="1"/>
</dbReference>
<feature type="domain" description="WHEP-TRS" evidence="10">
    <location>
        <begin position="234"/>
        <end position="290"/>
    </location>
</feature>
<keyword evidence="7" id="KW-0030">Aminoacyl-tRNA synthetase</keyword>
<evidence type="ECO:0000256" key="5">
    <source>
        <dbReference type="ARBA" id="ARBA00022840"/>
    </source>
</evidence>
<dbReference type="CDD" id="cd04318">
    <property type="entry name" value="EcAsnRS_like_N"/>
    <property type="match status" value="1"/>
</dbReference>
<comment type="catalytic activity">
    <reaction evidence="8">
        <text>tRNA(Asn) + L-asparagine + ATP = L-asparaginyl-tRNA(Asn) + AMP + diphosphate + H(+)</text>
        <dbReference type="Rhea" id="RHEA:11180"/>
        <dbReference type="Rhea" id="RHEA-COMP:9659"/>
        <dbReference type="Rhea" id="RHEA-COMP:9674"/>
        <dbReference type="ChEBI" id="CHEBI:15378"/>
        <dbReference type="ChEBI" id="CHEBI:30616"/>
        <dbReference type="ChEBI" id="CHEBI:33019"/>
        <dbReference type="ChEBI" id="CHEBI:58048"/>
        <dbReference type="ChEBI" id="CHEBI:78442"/>
        <dbReference type="ChEBI" id="CHEBI:78515"/>
        <dbReference type="ChEBI" id="CHEBI:456215"/>
        <dbReference type="EC" id="6.1.1.22"/>
    </reaction>
</comment>
<dbReference type="InterPro" id="IPR002312">
    <property type="entry name" value="Asp/Asn-tRNA-synth_IIb"/>
</dbReference>